<comment type="function">
    <text evidence="8">Plays a central role during spermatogenesis by repressing transposable elements and preventing their mobilization, which is essential for the germline integrity. Acts via the piRNA metabolic process, which mediates the repression of transposable elements during meiosis by forming complexes composed of piRNAs and Piwi proteins and governs the methylation and subsequent repression of transposons. Its association with pi-bodies suggests a participation in the primary piRNAs metabolic process. Required prior to the pachytene stage to facilitate the production of multiple types of piRNAs, including those associated with repeats involved in the regulation of retrotransposons. May act by mediating protein-protein interactions during germ cell maturation.</text>
</comment>
<dbReference type="InterPro" id="IPR001452">
    <property type="entry name" value="SH3_domain"/>
</dbReference>
<feature type="compositionally biased region" description="Pro residues" evidence="12">
    <location>
        <begin position="1628"/>
        <end position="1651"/>
    </location>
</feature>
<feature type="compositionally biased region" description="Pro residues" evidence="12">
    <location>
        <begin position="971"/>
        <end position="990"/>
    </location>
</feature>
<dbReference type="CDD" id="cd09506">
    <property type="entry name" value="SAM_Shank1_2_3"/>
    <property type="match status" value="1"/>
</dbReference>
<dbReference type="InterPro" id="IPR001478">
    <property type="entry name" value="PDZ"/>
</dbReference>
<feature type="region of interest" description="Disordered" evidence="12">
    <location>
        <begin position="1777"/>
        <end position="1836"/>
    </location>
</feature>
<dbReference type="OrthoDB" id="445896at2759"/>
<dbReference type="Gene3D" id="1.25.40.20">
    <property type="entry name" value="Ankyrin repeat-containing domain"/>
    <property type="match status" value="1"/>
</dbReference>
<dbReference type="GO" id="GO:0043197">
    <property type="term" value="C:dendritic spine"/>
    <property type="evidence" value="ECO:0007669"/>
    <property type="project" value="TreeGrafter"/>
</dbReference>
<dbReference type="CDD" id="cd11982">
    <property type="entry name" value="SH3_Shank1"/>
    <property type="match status" value="1"/>
</dbReference>
<keyword evidence="7 10" id="KW-0040">ANK repeat</keyword>
<dbReference type="GO" id="GO:0005737">
    <property type="term" value="C:cytoplasm"/>
    <property type="evidence" value="ECO:0007669"/>
    <property type="project" value="UniProtKB-SubCell"/>
</dbReference>
<dbReference type="PANTHER" id="PTHR24135:SF3">
    <property type="entry name" value="SH3 AND MULTIPLE ANKYRIN REPEAT DOMAINS PROTEIN 1"/>
    <property type="match status" value="1"/>
</dbReference>
<dbReference type="SUPFAM" id="SSF48403">
    <property type="entry name" value="Ankyrin repeat"/>
    <property type="match status" value="1"/>
</dbReference>
<evidence type="ECO:0000256" key="2">
    <source>
        <dbReference type="ARBA" id="ARBA00022443"/>
    </source>
</evidence>
<feature type="compositionally biased region" description="Low complexity" evidence="12">
    <location>
        <begin position="1211"/>
        <end position="1235"/>
    </location>
</feature>
<evidence type="ECO:0000256" key="5">
    <source>
        <dbReference type="ARBA" id="ARBA00022737"/>
    </source>
</evidence>
<dbReference type="SUPFAM" id="SSF50156">
    <property type="entry name" value="PDZ domain-like"/>
    <property type="match status" value="1"/>
</dbReference>
<evidence type="ECO:0000256" key="10">
    <source>
        <dbReference type="PROSITE-ProRule" id="PRU00023"/>
    </source>
</evidence>
<feature type="compositionally biased region" description="Basic and acidic residues" evidence="12">
    <location>
        <begin position="1720"/>
        <end position="1730"/>
    </location>
</feature>
<evidence type="ECO:0000256" key="6">
    <source>
        <dbReference type="ARBA" id="ARBA00023018"/>
    </source>
</evidence>
<feature type="compositionally biased region" description="Basic and acidic residues" evidence="12">
    <location>
        <begin position="2244"/>
        <end position="2253"/>
    </location>
</feature>
<feature type="region of interest" description="Disordered" evidence="12">
    <location>
        <begin position="1852"/>
        <end position="1903"/>
    </location>
</feature>
<feature type="region of interest" description="Disordered" evidence="12">
    <location>
        <begin position="1463"/>
        <end position="1482"/>
    </location>
</feature>
<feature type="compositionally biased region" description="Pro residues" evidence="12">
    <location>
        <begin position="1562"/>
        <end position="1577"/>
    </location>
</feature>
<feature type="compositionally biased region" description="Pro residues" evidence="12">
    <location>
        <begin position="1176"/>
        <end position="1193"/>
    </location>
</feature>
<feature type="compositionally biased region" description="Low complexity" evidence="12">
    <location>
        <begin position="1820"/>
        <end position="1836"/>
    </location>
</feature>
<feature type="region of interest" description="Disordered" evidence="12">
    <location>
        <begin position="446"/>
        <end position="470"/>
    </location>
</feature>
<feature type="region of interest" description="Disordered" evidence="12">
    <location>
        <begin position="495"/>
        <end position="585"/>
    </location>
</feature>
<dbReference type="GO" id="GO:0014069">
    <property type="term" value="C:postsynaptic density"/>
    <property type="evidence" value="ECO:0007669"/>
    <property type="project" value="UniProtKB-SubCell"/>
</dbReference>
<reference evidence="16" key="1">
    <citation type="journal article" date="2021" name="Evol. Appl.">
        <title>The genome of the Pyrenean desman and the effects of bottlenecks and inbreeding on the genomic landscape of an endangered species.</title>
        <authorList>
            <person name="Escoda L."/>
            <person name="Castresana J."/>
        </authorList>
    </citation>
    <scope>NUCLEOTIDE SEQUENCE</scope>
    <source>
        <strain evidence="16">IBE-C5619</strain>
    </source>
</reference>
<evidence type="ECO:0000256" key="8">
    <source>
        <dbReference type="ARBA" id="ARBA00025297"/>
    </source>
</evidence>
<gene>
    <name evidence="16" type="ORF">J0S82_018001</name>
</gene>
<feature type="compositionally biased region" description="Basic and acidic residues" evidence="12">
    <location>
        <begin position="1291"/>
        <end position="1302"/>
    </location>
</feature>
<dbReference type="PANTHER" id="PTHR24135">
    <property type="entry name" value="SH3 AND MULTIPLE ANKYRIN REPEAT DOMAINS PROTEIN"/>
    <property type="match status" value="1"/>
</dbReference>
<feature type="domain" description="SAM" evidence="14">
    <location>
        <begin position="2137"/>
        <end position="2200"/>
    </location>
</feature>
<dbReference type="InterPro" id="IPR036770">
    <property type="entry name" value="Ankyrin_rpt-contain_sf"/>
</dbReference>
<feature type="compositionally biased region" description="Pro residues" evidence="12">
    <location>
        <begin position="1422"/>
        <end position="1439"/>
    </location>
</feature>
<evidence type="ECO:0000313" key="16">
    <source>
        <dbReference type="EMBL" id="KAG8521467.1"/>
    </source>
</evidence>
<feature type="region of interest" description="Disordered" evidence="12">
    <location>
        <begin position="2035"/>
        <end position="2062"/>
    </location>
</feature>
<dbReference type="Pfam" id="PF12796">
    <property type="entry name" value="Ank_2"/>
    <property type="match status" value="2"/>
</dbReference>
<comment type="caution">
    <text evidence="16">The sequence shown here is derived from an EMBL/GenBank/DDBJ whole genome shotgun (WGS) entry which is preliminary data.</text>
</comment>
<feature type="compositionally biased region" description="Basic residues" evidence="12">
    <location>
        <begin position="1046"/>
        <end position="1070"/>
    </location>
</feature>
<feature type="region of interest" description="Disordered" evidence="12">
    <location>
        <begin position="1291"/>
        <end position="1337"/>
    </location>
</feature>
<feature type="compositionally biased region" description="Low complexity" evidence="12">
    <location>
        <begin position="1498"/>
        <end position="1508"/>
    </location>
</feature>
<evidence type="ECO:0000256" key="4">
    <source>
        <dbReference type="ARBA" id="ARBA00022553"/>
    </source>
</evidence>
<dbReference type="Pfam" id="PF17820">
    <property type="entry name" value="PDZ_6"/>
    <property type="match status" value="1"/>
</dbReference>
<dbReference type="InterPro" id="IPR036028">
    <property type="entry name" value="SH3-like_dom_sf"/>
</dbReference>
<feature type="compositionally biased region" description="Gly residues" evidence="12">
    <location>
        <begin position="1745"/>
        <end position="1759"/>
    </location>
</feature>
<dbReference type="InterPro" id="IPR013761">
    <property type="entry name" value="SAM/pointed_sf"/>
</dbReference>
<feature type="compositionally biased region" description="Pro residues" evidence="12">
    <location>
        <begin position="1249"/>
        <end position="1270"/>
    </location>
</feature>
<evidence type="ECO:0000256" key="1">
    <source>
        <dbReference type="ARBA" id="ARBA00004496"/>
    </source>
</evidence>
<feature type="non-terminal residue" evidence="16">
    <location>
        <position position="1"/>
    </location>
</feature>
<dbReference type="FunFam" id="1.25.40.20:FF:000712">
    <property type="entry name" value="SH3 and multiple ankyrin repeat domains 1"/>
    <property type="match status" value="1"/>
</dbReference>
<dbReference type="GO" id="GO:0045211">
    <property type="term" value="C:postsynaptic membrane"/>
    <property type="evidence" value="ECO:0007669"/>
    <property type="project" value="TreeGrafter"/>
</dbReference>
<dbReference type="InterPro" id="IPR001660">
    <property type="entry name" value="SAM"/>
</dbReference>
<feature type="compositionally biased region" description="Pro residues" evidence="12">
    <location>
        <begin position="1887"/>
        <end position="1898"/>
    </location>
</feature>
<feature type="domain" description="SH3" evidence="13">
    <location>
        <begin position="593"/>
        <end position="652"/>
    </location>
</feature>
<proteinExistence type="predicted"/>
<feature type="compositionally biased region" description="Low complexity" evidence="12">
    <location>
        <begin position="16"/>
        <end position="28"/>
    </location>
</feature>
<feature type="compositionally biased region" description="Polar residues" evidence="12">
    <location>
        <begin position="1976"/>
        <end position="1985"/>
    </location>
</feature>
<feature type="region of interest" description="Disordered" evidence="12">
    <location>
        <begin position="2227"/>
        <end position="2253"/>
    </location>
</feature>
<dbReference type="EMBL" id="JAGFMF010011469">
    <property type="protein sequence ID" value="KAG8521467.1"/>
    <property type="molecule type" value="Genomic_DNA"/>
</dbReference>
<dbReference type="FunFam" id="3.10.20.90:FF:000029">
    <property type="entry name" value="SH3 and multiple ankyrin repeat domains protein 1"/>
    <property type="match status" value="1"/>
</dbReference>
<evidence type="ECO:0000256" key="7">
    <source>
        <dbReference type="ARBA" id="ARBA00023043"/>
    </source>
</evidence>
<keyword evidence="6" id="KW-0770">Synapse</keyword>
<evidence type="ECO:0000256" key="12">
    <source>
        <dbReference type="SAM" id="MobiDB-lite"/>
    </source>
</evidence>
<feature type="compositionally biased region" description="Gly residues" evidence="12">
    <location>
        <begin position="568"/>
        <end position="581"/>
    </location>
</feature>
<feature type="compositionally biased region" description="Low complexity" evidence="12">
    <location>
        <begin position="1994"/>
        <end position="2019"/>
    </location>
</feature>
<dbReference type="Gene3D" id="2.30.42.10">
    <property type="match status" value="1"/>
</dbReference>
<evidence type="ECO:0000313" key="17">
    <source>
        <dbReference type="Proteomes" id="UP000700334"/>
    </source>
</evidence>
<dbReference type="Pfam" id="PF07653">
    <property type="entry name" value="SH3_2"/>
    <property type="match status" value="1"/>
</dbReference>
<dbReference type="PROSITE" id="PS50106">
    <property type="entry name" value="PDZ"/>
    <property type="match status" value="1"/>
</dbReference>
<dbReference type="SMART" id="SM00454">
    <property type="entry name" value="SAM"/>
    <property type="match status" value="1"/>
</dbReference>
<dbReference type="SUPFAM" id="SSF50044">
    <property type="entry name" value="SH3-domain"/>
    <property type="match status" value="1"/>
</dbReference>
<dbReference type="FunFam" id="2.30.42.10:FF:000018">
    <property type="entry name" value="SH3 and multiple ankyrin repeat domains protein 2"/>
    <property type="match status" value="1"/>
</dbReference>
<dbReference type="CDD" id="cd06746">
    <property type="entry name" value="PDZ_SHANK1_3-like"/>
    <property type="match status" value="1"/>
</dbReference>
<evidence type="ECO:0000256" key="3">
    <source>
        <dbReference type="ARBA" id="ARBA00022490"/>
    </source>
</evidence>
<name>A0A8J6DTM4_GALPY</name>
<dbReference type="SUPFAM" id="SSF47769">
    <property type="entry name" value="SAM/Pointed domain"/>
    <property type="match status" value="1"/>
</dbReference>
<dbReference type="GO" id="GO:0030160">
    <property type="term" value="F:synaptic receptor adaptor activity"/>
    <property type="evidence" value="ECO:0007669"/>
    <property type="project" value="TreeGrafter"/>
</dbReference>
<dbReference type="Gene3D" id="1.10.150.50">
    <property type="entry name" value="Transcription Factor, Ets-1"/>
    <property type="match status" value="1"/>
</dbReference>
<feature type="compositionally biased region" description="Low complexity" evidence="12">
    <location>
        <begin position="1734"/>
        <end position="1744"/>
    </location>
</feature>
<feature type="region of interest" description="Disordered" evidence="12">
    <location>
        <begin position="1491"/>
        <end position="1527"/>
    </location>
</feature>
<organism evidence="16 17">
    <name type="scientific">Galemys pyrenaicus</name>
    <name type="common">Iberian desman</name>
    <name type="synonym">Pyrenean desman</name>
    <dbReference type="NCBI Taxonomy" id="202257"/>
    <lineage>
        <taxon>Eukaryota</taxon>
        <taxon>Metazoa</taxon>
        <taxon>Chordata</taxon>
        <taxon>Craniata</taxon>
        <taxon>Vertebrata</taxon>
        <taxon>Euteleostomi</taxon>
        <taxon>Mammalia</taxon>
        <taxon>Eutheria</taxon>
        <taxon>Laurasiatheria</taxon>
        <taxon>Eulipotyphla</taxon>
        <taxon>Talpidae</taxon>
        <taxon>Galemys</taxon>
    </lineage>
</organism>
<feature type="compositionally biased region" description="Polar residues" evidence="12">
    <location>
        <begin position="1659"/>
        <end position="1677"/>
    </location>
</feature>
<dbReference type="InterPro" id="IPR041489">
    <property type="entry name" value="PDZ_6"/>
</dbReference>
<dbReference type="InterPro" id="IPR002110">
    <property type="entry name" value="Ankyrin_rpt"/>
</dbReference>
<evidence type="ECO:0000259" key="13">
    <source>
        <dbReference type="PROSITE" id="PS50002"/>
    </source>
</evidence>
<feature type="region of interest" description="Disordered" evidence="12">
    <location>
        <begin position="1146"/>
        <end position="1277"/>
    </location>
</feature>
<feature type="compositionally biased region" description="Low complexity" evidence="12">
    <location>
        <begin position="1109"/>
        <end position="1127"/>
    </location>
</feature>
<feature type="compositionally biased region" description="Low complexity" evidence="12">
    <location>
        <begin position="2035"/>
        <end position="2045"/>
    </location>
</feature>
<dbReference type="CDD" id="cd17175">
    <property type="entry name" value="FERM_F0_SHANK1"/>
    <property type="match status" value="1"/>
</dbReference>
<keyword evidence="5" id="KW-0677">Repeat</keyword>
<protein>
    <submittedName>
        <fullName evidence="16">SH3 and multiple ankyrin repeat domains protein 1</fullName>
    </submittedName>
</protein>
<keyword evidence="2 11" id="KW-0728">SH3 domain</keyword>
<dbReference type="Proteomes" id="UP000700334">
    <property type="component" value="Unassembled WGS sequence"/>
</dbReference>
<evidence type="ECO:0000256" key="9">
    <source>
        <dbReference type="ARBA" id="ARBA00034105"/>
    </source>
</evidence>
<keyword evidence="3" id="KW-0963">Cytoplasm</keyword>
<dbReference type="InterPro" id="IPR036034">
    <property type="entry name" value="PDZ_sf"/>
</dbReference>
<feature type="region of interest" description="Disordered" evidence="12">
    <location>
        <begin position="1406"/>
        <end position="1457"/>
    </location>
</feature>
<feature type="compositionally biased region" description="Low complexity" evidence="12">
    <location>
        <begin position="495"/>
        <end position="508"/>
    </location>
</feature>
<feature type="region of interest" description="Disordered" evidence="12">
    <location>
        <begin position="960"/>
        <end position="1127"/>
    </location>
</feature>
<dbReference type="GO" id="GO:0035255">
    <property type="term" value="F:ionotropic glutamate receptor binding"/>
    <property type="evidence" value="ECO:0007669"/>
    <property type="project" value="TreeGrafter"/>
</dbReference>
<dbReference type="FunFam" id="2.30.30.40:FF:000025">
    <property type="entry name" value="SH3 and multiple ankyrin repeat domains protein 2"/>
    <property type="match status" value="1"/>
</dbReference>
<comment type="subcellular location">
    <subcellularLocation>
        <location evidence="1">Cytoplasm</location>
    </subcellularLocation>
    <subcellularLocation>
        <location evidence="9">Postsynaptic density</location>
    </subcellularLocation>
</comment>
<feature type="compositionally biased region" description="Gly residues" evidence="12">
    <location>
        <begin position="29"/>
        <end position="43"/>
    </location>
</feature>
<feature type="compositionally biased region" description="Gly residues" evidence="12">
    <location>
        <begin position="1805"/>
        <end position="1819"/>
    </location>
</feature>
<evidence type="ECO:0000256" key="11">
    <source>
        <dbReference type="PROSITE-ProRule" id="PRU00192"/>
    </source>
</evidence>
<dbReference type="Pfam" id="PF00536">
    <property type="entry name" value="SAM_1"/>
    <property type="match status" value="1"/>
</dbReference>
<dbReference type="Gene3D" id="2.30.30.40">
    <property type="entry name" value="SH3 Domains"/>
    <property type="match status" value="1"/>
</dbReference>
<accession>A0A8J6DTM4</accession>
<dbReference type="SMART" id="SM00228">
    <property type="entry name" value="PDZ"/>
    <property type="match status" value="1"/>
</dbReference>
<feature type="repeat" description="ANK" evidence="10">
    <location>
        <begin position="309"/>
        <end position="341"/>
    </location>
</feature>
<feature type="region of interest" description="Disordered" evidence="12">
    <location>
        <begin position="1"/>
        <end position="52"/>
    </location>
</feature>
<dbReference type="InterPro" id="IPR051569">
    <property type="entry name" value="SHANK"/>
</dbReference>
<dbReference type="PROSITE" id="PS50002">
    <property type="entry name" value="SH3"/>
    <property type="match status" value="1"/>
</dbReference>
<feature type="compositionally biased region" description="Pro residues" evidence="12">
    <location>
        <begin position="1684"/>
        <end position="1712"/>
    </location>
</feature>
<feature type="compositionally biased region" description="Low complexity" evidence="12">
    <location>
        <begin position="1007"/>
        <end position="1019"/>
    </location>
</feature>
<keyword evidence="4" id="KW-0597">Phosphoprotein</keyword>
<dbReference type="SMART" id="SM00248">
    <property type="entry name" value="ANK"/>
    <property type="match status" value="6"/>
</dbReference>
<feature type="non-terminal residue" evidence="16">
    <location>
        <position position="2253"/>
    </location>
</feature>
<feature type="compositionally biased region" description="Basic and acidic residues" evidence="12">
    <location>
        <begin position="1407"/>
        <end position="1416"/>
    </location>
</feature>
<sequence length="2253" mass="234266">PATSEDEERHSASECPEGGSESDSSPDGPGRGPRGTRGRGSGTPGSLASIRGLQGRSMSVPDDAHFSMMVFRIGIPDLHQTKCLRFNPDATIWTAKQQVLCALSESLQDVLNYGLFQPATSGRDANFLEEERLLREYPQSFEKGVPYLEFRYKTRVYKQTNLDEKQLAKLHTKTGLKRFLEYVQLGTSDKVARLLDKGLDPNYHDSDSGETPLTLAAQTEGSVEVIRTLCLGGAHIDFRARDGMTALHKAACARHCLALTALLDLGGSPNYKDRRGLTPLFHTAMVGGDPRCCELLLYNRAQLGVADENGWQEIHQACQRGHSQHLEHLLFYGAEPGAQNASGNTALHICALYNKDCPARPHALCSFALAHTSAGPWALGARRGLRPHVVTGFSPTPVPLAPQETCARILLYRGASKDVKNNNGQTPFQVAVIAGNFELGELIRNHREQDESPKYAARRRGPPGAGLTVPPALLRANSDTSMALPDWMVFAAPGAASSGAAGPTSGPQGQPPPSAPSTKLSSGTLRSASSPRGARARSPSRGRHPEETKRQPRGRPSSSGTPREGPASGTGGSGGPGGSLGSRGRRRKLYSAVPGRSFMAVKSYQAQAEGEISLSKGEKIKVLSIGEGGFWEGQVKGRVGWFPSDCLEEVANRSQEGKQESRSDKAKRLFRHYTVGSYDSFDAPRAPSLADAAPRPLSWPLPAPTSDYIIKEKTVLLQKKDSEGFGFVLRGAKAQTPIEEFTPTPAFPALQYLESVDEGGVAWRAGLRMGDFLIEVNGQNVVKVGHRQVVNMIRQGGNTLMVKVVMVTRHPDMDEAVHKKAPQQAKRLPPPAISLRSKSMTSELEEMEYEQQPPPVPSMEKKRTVYQMALNKLDEILAAAQQTISASESPAPGGLASLGKHRPKGFFATESSFDPHHRSQPSYERPSYLPPGPGLMLRQKSIGAAEDDRPYLAPPAMKFSRSLSVPGSEDIPPPPTTSPPEPPYSTPPAPSSSGRLTPSHRASPFNPGSSTHPASSPSSFDGPSLPETRLGSREKSLYHSGPLPPPHHHPPHHHHHHVPPPQPHHHHAHPPHPPEMETGGSPDDPPPRLALGPQPSLRGWRGGGPSPTPGAASPSHHASAGGAGGASQAPALRYFQLPPRAASAAMYVPARSGRGRKGPLVKQTKVEGEPQKGGLPPAPSPTSPASPQPPPAAPAEKNSIPIPTIIIKAPSTSSSGRSSQGSSTEAEPPAQPEAAAGGGGGGSGSSAPSPAPAASPAPPSPSPVPAPASPSGPATLDFTSQFGAALVGAARREGGWQNEARRRSTLFLSTDAGDEDGGDGGLGAGAPPGPRLRHSKSIDEGMFSAEPYLRLESAGGGGYGGYGASRAYGGSGGSSAFTSFLPPRPLVHPLTGKALDPASPLGLALAARERALKESAEGGGIPQPPPRPPSPRYEVPPPTPHHHSPHAHHEPVLRLWGADPARRELGYRPGLGGPEKPLSACPPAARRSLLHRLPPTAPGVGPLLLQLGPEPPTPHAGVSKAWRSGAAEEPERLPLHVRFLENCQPRAGGPAGRGPPSEDGPAVPPPSPRRSVPPSPTSPRGGEENGLPLLVLPPPAPSVDVEDGEFLFVEPLPPPLEFSNSFEKPESPLAPGPPHPLPDPPTPTTPVPPPAVAAAPPTLDSTASSLTSYDSEVATLTQGAPGAPGDPPPPGPPAPAAPPPPAPQPGPDPPPGTDSGIEEVDSRSSSDHPLETISSASTLSSLSAEGGGGAGAGGGGGAAGVASGPELLDTYVAYLDGQAFGGSGPAGPPYPPQLMTPSKLRGRALGTGGGLRPSPGGGLRDPVTPTSPTVSVTGAGTDGLLALGGCSGPSPAGVAGGPANVEPEGPPVPLPSASSLPRKLLPWEEGPGPPPPPLPGPLAQPQASALATVKASIISELSSKLQQFGGSSAAGGALPWARGGSGGSGDSHHGGASYVPERTSSLQRQRLSEDSLLSKPVSSLFQNWSKPPLPPLPTGTGVSPSAAAAQGATSPSGSPSSSTRHLQGVEFEMRPPLLRRAPSPSLLPASEHKVSPAPRPSSLPILPSGPLYPGLFDIRGSPTGGAGGSADPFAPVFVPPHPGISGGLSGALSGASRSLSPTRLLSLPPDKPFGAKPLGFWTKFDVADWLEWLGLAEHRAQFLDHEIDGSHLPALTKEDYVDLGVTRVGHRMNIDRALKFFLERTLGPAGLLTLTLTVILSRAVDSAQTRVCRGRGSPGGKTPARHCTSREGAADTD</sequence>
<dbReference type="PROSITE" id="PS50105">
    <property type="entry name" value="SAM_DOMAIN"/>
    <property type="match status" value="1"/>
</dbReference>
<dbReference type="Gene3D" id="3.10.20.90">
    <property type="entry name" value="Phosphatidylinositol 3-kinase Catalytic Subunit, Chain A, domain 1"/>
    <property type="match status" value="1"/>
</dbReference>
<dbReference type="InterPro" id="IPR035735">
    <property type="entry name" value="Shank1_SH3"/>
</dbReference>
<dbReference type="FunFam" id="1.10.150.50:FF:000006">
    <property type="entry name" value="SH3 and multiple ankyrin repeat domains protein 2"/>
    <property type="match status" value="1"/>
</dbReference>
<evidence type="ECO:0000259" key="14">
    <source>
        <dbReference type="PROSITE" id="PS50105"/>
    </source>
</evidence>
<keyword evidence="17" id="KW-1185">Reference proteome</keyword>
<feature type="repeat" description="ANK" evidence="10">
    <location>
        <begin position="242"/>
        <end position="274"/>
    </location>
</feature>
<evidence type="ECO:0000259" key="15">
    <source>
        <dbReference type="PROSITE" id="PS50106"/>
    </source>
</evidence>
<feature type="region of interest" description="Disordered" evidence="12">
    <location>
        <begin position="1543"/>
        <end position="1763"/>
    </location>
</feature>
<dbReference type="SMART" id="SM00326">
    <property type="entry name" value="SH3"/>
    <property type="match status" value="1"/>
</dbReference>
<feature type="domain" description="PDZ" evidence="15">
    <location>
        <begin position="714"/>
        <end position="808"/>
    </location>
</feature>
<dbReference type="PROSITE" id="PS50088">
    <property type="entry name" value="ANK_REPEAT"/>
    <property type="match status" value="2"/>
</dbReference>
<feature type="region of interest" description="Disordered" evidence="12">
    <location>
        <begin position="1924"/>
        <end position="2021"/>
    </location>
</feature>
<feature type="region of interest" description="Disordered" evidence="12">
    <location>
        <begin position="884"/>
        <end position="937"/>
    </location>
</feature>